<feature type="domain" description="HTH cro/C1-type" evidence="1">
    <location>
        <begin position="17"/>
        <end position="57"/>
    </location>
</feature>
<dbReference type="GO" id="GO:0003677">
    <property type="term" value="F:DNA binding"/>
    <property type="evidence" value="ECO:0007669"/>
    <property type="project" value="InterPro"/>
</dbReference>
<dbReference type="InterPro" id="IPR010982">
    <property type="entry name" value="Lambda_DNA-bd_dom_sf"/>
</dbReference>
<dbReference type="SUPFAM" id="SSF47413">
    <property type="entry name" value="lambda repressor-like DNA-binding domains"/>
    <property type="match status" value="1"/>
</dbReference>
<dbReference type="Gene3D" id="1.10.260.40">
    <property type="entry name" value="lambda repressor-like DNA-binding domains"/>
    <property type="match status" value="1"/>
</dbReference>
<comment type="caution">
    <text evidence="2">The sequence shown here is derived from an EMBL/GenBank/DDBJ whole genome shotgun (WGS) entry which is preliminary data.</text>
</comment>
<dbReference type="GeneID" id="57293271"/>
<dbReference type="CDD" id="cd00093">
    <property type="entry name" value="HTH_XRE"/>
    <property type="match status" value="1"/>
</dbReference>
<organism evidence="2 3">
    <name type="scientific">Providencia alcalifaciens DSM 30120</name>
    <dbReference type="NCBI Taxonomy" id="520999"/>
    <lineage>
        <taxon>Bacteria</taxon>
        <taxon>Pseudomonadati</taxon>
        <taxon>Pseudomonadota</taxon>
        <taxon>Gammaproteobacteria</taxon>
        <taxon>Enterobacterales</taxon>
        <taxon>Morganellaceae</taxon>
        <taxon>Providencia</taxon>
    </lineage>
</organism>
<reference evidence="2 3" key="1">
    <citation type="submission" date="2008-10" db="EMBL/GenBank/DDBJ databases">
        <title>Draft genome sequence of Providencia alcalifaciens (DSM 30120).</title>
        <authorList>
            <person name="Sudarsanam P."/>
            <person name="Ley R."/>
            <person name="Guruge J."/>
            <person name="Turnbaugh P.J."/>
            <person name="Mahowald M."/>
            <person name="Liep D."/>
            <person name="Gordon J."/>
        </authorList>
    </citation>
    <scope>NUCLEOTIDE SEQUENCE [LARGE SCALE GENOMIC DNA]</scope>
    <source>
        <strain evidence="2 3">DSM 30120</strain>
    </source>
</reference>
<sequence length="66" mass="7442">MHDKSPQEMLETITGFGYTQTQIQNLTGVRQSILSRILSGKHKDPRNSNARAIEKLYIAVINTQKA</sequence>
<proteinExistence type="predicted"/>
<dbReference type="AlphaFoldDB" id="B6XJ63"/>
<dbReference type="Proteomes" id="UP000003729">
    <property type="component" value="Unassembled WGS sequence"/>
</dbReference>
<accession>B6XJ63</accession>
<evidence type="ECO:0000313" key="3">
    <source>
        <dbReference type="Proteomes" id="UP000003729"/>
    </source>
</evidence>
<dbReference type="RefSeq" id="WP_006660333.1">
    <property type="nucleotide sequence ID" value="NZ_ABXW01000062.1"/>
</dbReference>
<evidence type="ECO:0000313" key="2">
    <source>
        <dbReference type="EMBL" id="EEB44600.1"/>
    </source>
</evidence>
<gene>
    <name evidence="2" type="ORF">PROVALCAL_03414</name>
</gene>
<dbReference type="InterPro" id="IPR001387">
    <property type="entry name" value="Cro/C1-type_HTH"/>
</dbReference>
<evidence type="ECO:0000259" key="1">
    <source>
        <dbReference type="Pfam" id="PF01381"/>
    </source>
</evidence>
<reference evidence="2 3" key="2">
    <citation type="submission" date="2008-10" db="EMBL/GenBank/DDBJ databases">
        <authorList>
            <person name="Fulton L."/>
            <person name="Clifton S."/>
            <person name="Fulton B."/>
            <person name="Xu J."/>
            <person name="Minx P."/>
            <person name="Pepin K.H."/>
            <person name="Johnson M."/>
            <person name="Bhonagiri V."/>
            <person name="Nash W.E."/>
            <person name="Mardis E.R."/>
            <person name="Wilson R.K."/>
        </authorList>
    </citation>
    <scope>NUCLEOTIDE SEQUENCE [LARGE SCALE GENOMIC DNA]</scope>
    <source>
        <strain evidence="2 3">DSM 30120</strain>
    </source>
</reference>
<dbReference type="eggNOG" id="ENOG502ZRVB">
    <property type="taxonomic scope" value="Bacteria"/>
</dbReference>
<dbReference type="EMBL" id="ABXW01000062">
    <property type="protein sequence ID" value="EEB44600.1"/>
    <property type="molecule type" value="Genomic_DNA"/>
</dbReference>
<name>B6XJ63_9GAMM</name>
<protein>
    <recommendedName>
        <fullName evidence="1">HTH cro/C1-type domain-containing protein</fullName>
    </recommendedName>
</protein>
<dbReference type="Pfam" id="PF01381">
    <property type="entry name" value="HTH_3"/>
    <property type="match status" value="1"/>
</dbReference>